<evidence type="ECO:0000256" key="5">
    <source>
        <dbReference type="ARBA" id="ARBA00022679"/>
    </source>
</evidence>
<dbReference type="Pfam" id="PF13639">
    <property type="entry name" value="zf-RING_2"/>
    <property type="match status" value="1"/>
</dbReference>
<dbReference type="GO" id="GO:0016567">
    <property type="term" value="P:protein ubiquitination"/>
    <property type="evidence" value="ECO:0007669"/>
    <property type="project" value="UniProtKB-UniPathway"/>
</dbReference>
<reference evidence="15 16" key="1">
    <citation type="journal article" date="2016" name="Sci. Rep.">
        <title>The Dendrobium catenatum Lindl. genome sequence provides insights into polysaccharide synthase, floral development and adaptive evolution.</title>
        <authorList>
            <person name="Zhang G.Q."/>
            <person name="Xu Q."/>
            <person name="Bian C."/>
            <person name="Tsai W.C."/>
            <person name="Yeh C.M."/>
            <person name="Liu K.W."/>
            <person name="Yoshida K."/>
            <person name="Zhang L.S."/>
            <person name="Chang S.B."/>
            <person name="Chen F."/>
            <person name="Shi Y."/>
            <person name="Su Y.Y."/>
            <person name="Zhang Y.Q."/>
            <person name="Chen L.J."/>
            <person name="Yin Y."/>
            <person name="Lin M."/>
            <person name="Huang H."/>
            <person name="Deng H."/>
            <person name="Wang Z.W."/>
            <person name="Zhu S.L."/>
            <person name="Zhao X."/>
            <person name="Deng C."/>
            <person name="Niu S.C."/>
            <person name="Huang J."/>
            <person name="Wang M."/>
            <person name="Liu G.H."/>
            <person name="Yang H.J."/>
            <person name="Xiao X.J."/>
            <person name="Hsiao Y.Y."/>
            <person name="Wu W.L."/>
            <person name="Chen Y.Y."/>
            <person name="Mitsuda N."/>
            <person name="Ohme-Takagi M."/>
            <person name="Luo Y.B."/>
            <person name="Van de Peer Y."/>
            <person name="Liu Z.J."/>
        </authorList>
    </citation>
    <scope>NUCLEOTIDE SEQUENCE [LARGE SCALE GENOMIC DNA]</scope>
    <source>
        <tissue evidence="15">The whole plant</tissue>
    </source>
</reference>
<dbReference type="PANTHER" id="PTHR46913">
    <property type="entry name" value="RING-H2 FINGER PROTEIN ATL16"/>
    <property type="match status" value="1"/>
</dbReference>
<dbReference type="SUPFAM" id="SSF57850">
    <property type="entry name" value="RING/U-box"/>
    <property type="match status" value="1"/>
</dbReference>
<evidence type="ECO:0000313" key="16">
    <source>
        <dbReference type="Proteomes" id="UP000233837"/>
    </source>
</evidence>
<dbReference type="Proteomes" id="UP000233837">
    <property type="component" value="Unassembled WGS sequence"/>
</dbReference>
<evidence type="ECO:0000256" key="7">
    <source>
        <dbReference type="ARBA" id="ARBA00022723"/>
    </source>
</evidence>
<evidence type="ECO:0000256" key="10">
    <source>
        <dbReference type="ARBA" id="ARBA00022833"/>
    </source>
</evidence>
<dbReference type="InterPro" id="IPR001841">
    <property type="entry name" value="Znf_RING"/>
</dbReference>
<keyword evidence="8 13" id="KW-0863">Zinc-finger</keyword>
<keyword evidence="10" id="KW-0862">Zinc</keyword>
<evidence type="ECO:0000256" key="6">
    <source>
        <dbReference type="ARBA" id="ARBA00022692"/>
    </source>
</evidence>
<evidence type="ECO:0000256" key="12">
    <source>
        <dbReference type="ARBA" id="ARBA00023136"/>
    </source>
</evidence>
<reference evidence="15 16" key="2">
    <citation type="journal article" date="2017" name="Nature">
        <title>The Apostasia genome and the evolution of orchids.</title>
        <authorList>
            <person name="Zhang G.Q."/>
            <person name="Liu K.W."/>
            <person name="Li Z."/>
            <person name="Lohaus R."/>
            <person name="Hsiao Y.Y."/>
            <person name="Niu S.C."/>
            <person name="Wang J.Y."/>
            <person name="Lin Y.C."/>
            <person name="Xu Q."/>
            <person name="Chen L.J."/>
            <person name="Yoshida K."/>
            <person name="Fujiwara S."/>
            <person name="Wang Z.W."/>
            <person name="Zhang Y.Q."/>
            <person name="Mitsuda N."/>
            <person name="Wang M."/>
            <person name="Liu G.H."/>
            <person name="Pecoraro L."/>
            <person name="Huang H.X."/>
            <person name="Xiao X.J."/>
            <person name="Lin M."/>
            <person name="Wu X.Y."/>
            <person name="Wu W.L."/>
            <person name="Chen Y.Y."/>
            <person name="Chang S.B."/>
            <person name="Sakamoto S."/>
            <person name="Ohme-Takagi M."/>
            <person name="Yagi M."/>
            <person name="Zeng S.J."/>
            <person name="Shen C.Y."/>
            <person name="Yeh C.M."/>
            <person name="Luo Y.B."/>
            <person name="Tsai W.C."/>
            <person name="Van de Peer Y."/>
            <person name="Liu Z.J."/>
        </authorList>
    </citation>
    <scope>NUCLEOTIDE SEQUENCE [LARGE SCALE GENOMIC DNA]</scope>
    <source>
        <tissue evidence="15">The whole plant</tissue>
    </source>
</reference>
<dbReference type="UniPathway" id="UPA00143"/>
<evidence type="ECO:0000256" key="4">
    <source>
        <dbReference type="ARBA" id="ARBA00012483"/>
    </source>
</evidence>
<keyword evidence="6" id="KW-0812">Transmembrane</keyword>
<comment type="pathway">
    <text evidence="3">Protein modification; protein ubiquitination.</text>
</comment>
<keyword evidence="12" id="KW-0472">Membrane</keyword>
<organism evidence="15 16">
    <name type="scientific">Dendrobium catenatum</name>
    <dbReference type="NCBI Taxonomy" id="906689"/>
    <lineage>
        <taxon>Eukaryota</taxon>
        <taxon>Viridiplantae</taxon>
        <taxon>Streptophyta</taxon>
        <taxon>Embryophyta</taxon>
        <taxon>Tracheophyta</taxon>
        <taxon>Spermatophyta</taxon>
        <taxon>Magnoliopsida</taxon>
        <taxon>Liliopsida</taxon>
        <taxon>Asparagales</taxon>
        <taxon>Orchidaceae</taxon>
        <taxon>Epidendroideae</taxon>
        <taxon>Malaxideae</taxon>
        <taxon>Dendrobiinae</taxon>
        <taxon>Dendrobium</taxon>
    </lineage>
</organism>
<comment type="catalytic activity">
    <reaction evidence="1">
        <text>S-ubiquitinyl-[E2 ubiquitin-conjugating enzyme]-L-cysteine + [acceptor protein]-L-lysine = [E2 ubiquitin-conjugating enzyme]-L-cysteine + N(6)-ubiquitinyl-[acceptor protein]-L-lysine.</text>
        <dbReference type="EC" id="2.3.2.27"/>
    </reaction>
</comment>
<comment type="subcellular location">
    <subcellularLocation>
        <location evidence="2">Membrane</location>
        <topology evidence="2">Single-pass membrane protein</topology>
    </subcellularLocation>
</comment>
<accession>A0A2I0VGN0</accession>
<evidence type="ECO:0000256" key="9">
    <source>
        <dbReference type="ARBA" id="ARBA00022786"/>
    </source>
</evidence>
<keyword evidence="16" id="KW-1185">Reference proteome</keyword>
<keyword evidence="9" id="KW-0833">Ubl conjugation pathway</keyword>
<evidence type="ECO:0000313" key="15">
    <source>
        <dbReference type="EMBL" id="PKU62578.1"/>
    </source>
</evidence>
<dbReference type="AlphaFoldDB" id="A0A2I0VGN0"/>
<feature type="domain" description="RING-type" evidence="14">
    <location>
        <begin position="40"/>
        <end position="82"/>
    </location>
</feature>
<evidence type="ECO:0000256" key="3">
    <source>
        <dbReference type="ARBA" id="ARBA00004906"/>
    </source>
</evidence>
<dbReference type="GO" id="GO:0016020">
    <property type="term" value="C:membrane"/>
    <property type="evidence" value="ECO:0007669"/>
    <property type="project" value="UniProtKB-SubCell"/>
</dbReference>
<dbReference type="EMBL" id="KZ504323">
    <property type="protein sequence ID" value="PKU62578.1"/>
    <property type="molecule type" value="Genomic_DNA"/>
</dbReference>
<evidence type="ECO:0000256" key="13">
    <source>
        <dbReference type="PROSITE-ProRule" id="PRU00175"/>
    </source>
</evidence>
<keyword evidence="11" id="KW-1133">Transmembrane helix</keyword>
<sequence length="94" mass="11094">MRRLLNRNHNDLEMRCWIPTFKYHKEAGVGGEEKKDALECMICLSPFEEGEEVKQLPLCRHLFHASCIDLWINKHNNCPICHDIVILHSMNMFT</sequence>
<evidence type="ECO:0000256" key="1">
    <source>
        <dbReference type="ARBA" id="ARBA00000900"/>
    </source>
</evidence>
<evidence type="ECO:0000256" key="2">
    <source>
        <dbReference type="ARBA" id="ARBA00004167"/>
    </source>
</evidence>
<protein>
    <recommendedName>
        <fullName evidence="4">RING-type E3 ubiquitin transferase</fullName>
        <ecNumber evidence="4">2.3.2.27</ecNumber>
    </recommendedName>
</protein>
<dbReference type="PROSITE" id="PS50089">
    <property type="entry name" value="ZF_RING_2"/>
    <property type="match status" value="1"/>
</dbReference>
<proteinExistence type="predicted"/>
<evidence type="ECO:0000256" key="11">
    <source>
        <dbReference type="ARBA" id="ARBA00022989"/>
    </source>
</evidence>
<dbReference type="InterPro" id="IPR044600">
    <property type="entry name" value="ATL1/ATL16-like"/>
</dbReference>
<evidence type="ECO:0000256" key="8">
    <source>
        <dbReference type="ARBA" id="ARBA00022771"/>
    </source>
</evidence>
<gene>
    <name evidence="15" type="primary">ATL2</name>
    <name evidence="15" type="ORF">MA16_Dca028181</name>
</gene>
<dbReference type="Gene3D" id="3.30.40.10">
    <property type="entry name" value="Zinc/RING finger domain, C3HC4 (zinc finger)"/>
    <property type="match status" value="1"/>
</dbReference>
<dbReference type="EC" id="2.3.2.27" evidence="4"/>
<keyword evidence="7" id="KW-0479">Metal-binding</keyword>
<keyword evidence="5" id="KW-0808">Transferase</keyword>
<dbReference type="GO" id="GO:0061630">
    <property type="term" value="F:ubiquitin protein ligase activity"/>
    <property type="evidence" value="ECO:0007669"/>
    <property type="project" value="UniProtKB-EC"/>
</dbReference>
<dbReference type="PANTHER" id="PTHR46913:SF1">
    <property type="entry name" value="RING-H2 FINGER PROTEIN ATL16"/>
    <property type="match status" value="1"/>
</dbReference>
<dbReference type="InterPro" id="IPR013083">
    <property type="entry name" value="Znf_RING/FYVE/PHD"/>
</dbReference>
<name>A0A2I0VGN0_9ASPA</name>
<dbReference type="GO" id="GO:0008270">
    <property type="term" value="F:zinc ion binding"/>
    <property type="evidence" value="ECO:0007669"/>
    <property type="project" value="UniProtKB-KW"/>
</dbReference>
<evidence type="ECO:0000259" key="14">
    <source>
        <dbReference type="PROSITE" id="PS50089"/>
    </source>
</evidence>
<dbReference type="SMART" id="SM00184">
    <property type="entry name" value="RING"/>
    <property type="match status" value="1"/>
</dbReference>